<dbReference type="Proteomes" id="UP000177306">
    <property type="component" value="Unassembled WGS sequence"/>
</dbReference>
<evidence type="ECO:0000256" key="1">
    <source>
        <dbReference type="SAM" id="Phobius"/>
    </source>
</evidence>
<keyword evidence="1" id="KW-1133">Transmembrane helix</keyword>
<dbReference type="AlphaFoldDB" id="A0A1F6EI64"/>
<feature type="transmembrane region" description="Helical" evidence="1">
    <location>
        <begin position="134"/>
        <end position="156"/>
    </location>
</feature>
<comment type="caution">
    <text evidence="2">The sequence shown here is derived from an EMBL/GenBank/DDBJ whole genome shotgun (WGS) entry which is preliminary data.</text>
</comment>
<keyword evidence="1" id="KW-0472">Membrane</keyword>
<keyword evidence="1" id="KW-0812">Transmembrane</keyword>
<evidence type="ECO:0000313" key="3">
    <source>
        <dbReference type="Proteomes" id="UP000177306"/>
    </source>
</evidence>
<organism evidence="2 3">
    <name type="scientific">Candidatus Kaiserbacteria bacterium RIFCSPLOWO2_01_FULL_53_17</name>
    <dbReference type="NCBI Taxonomy" id="1798511"/>
    <lineage>
        <taxon>Bacteria</taxon>
        <taxon>Candidatus Kaiseribacteriota</taxon>
    </lineage>
</organism>
<gene>
    <name evidence="2" type="ORF">A3A38_01370</name>
</gene>
<dbReference type="EMBL" id="MFLY01000003">
    <property type="protein sequence ID" value="OGG73323.1"/>
    <property type="molecule type" value="Genomic_DNA"/>
</dbReference>
<evidence type="ECO:0000313" key="2">
    <source>
        <dbReference type="EMBL" id="OGG73323.1"/>
    </source>
</evidence>
<feature type="transmembrane region" description="Helical" evidence="1">
    <location>
        <begin position="100"/>
        <end position="122"/>
    </location>
</feature>
<protein>
    <submittedName>
        <fullName evidence="2">Uncharacterized protein</fullName>
    </submittedName>
</protein>
<sequence length="220" mass="23083">MSRSLPAHPSPMPSAAVAAQRHQVVTLISAAVPLIVPLWEAALLGLAQKAALVQPLQSVARAVRPRVVWDQLHTPVALGVMAVNPQMMAQEVAVAQRDRMAAATMVAILAGAQAVAVAVALMEVRLDQTALFSLQAVQVVIIDSVQAVALVVSAMAPAAQVQMEPEEVVLPAMPRMTQVVRAEQANLYGFRPATAQQQAPVAEAVAEAINLSHSEVVLAV</sequence>
<reference evidence="2 3" key="1">
    <citation type="journal article" date="2016" name="Nat. Commun.">
        <title>Thousands of microbial genomes shed light on interconnected biogeochemical processes in an aquifer system.</title>
        <authorList>
            <person name="Anantharaman K."/>
            <person name="Brown C.T."/>
            <person name="Hug L.A."/>
            <person name="Sharon I."/>
            <person name="Castelle C.J."/>
            <person name="Probst A.J."/>
            <person name="Thomas B.C."/>
            <person name="Singh A."/>
            <person name="Wilkins M.J."/>
            <person name="Karaoz U."/>
            <person name="Brodie E.L."/>
            <person name="Williams K.H."/>
            <person name="Hubbard S.S."/>
            <person name="Banfield J.F."/>
        </authorList>
    </citation>
    <scope>NUCLEOTIDE SEQUENCE [LARGE SCALE GENOMIC DNA]</scope>
</reference>
<name>A0A1F6EI64_9BACT</name>
<accession>A0A1F6EI64</accession>
<proteinExistence type="predicted"/>